<dbReference type="Proteomes" id="UP001151760">
    <property type="component" value="Unassembled WGS sequence"/>
</dbReference>
<comment type="caution">
    <text evidence="2">The sequence shown here is derived from an EMBL/GenBank/DDBJ whole genome shotgun (WGS) entry which is preliminary data.</text>
</comment>
<organism evidence="2 3">
    <name type="scientific">Tanacetum coccineum</name>
    <dbReference type="NCBI Taxonomy" id="301880"/>
    <lineage>
        <taxon>Eukaryota</taxon>
        <taxon>Viridiplantae</taxon>
        <taxon>Streptophyta</taxon>
        <taxon>Embryophyta</taxon>
        <taxon>Tracheophyta</taxon>
        <taxon>Spermatophyta</taxon>
        <taxon>Magnoliopsida</taxon>
        <taxon>eudicotyledons</taxon>
        <taxon>Gunneridae</taxon>
        <taxon>Pentapetalae</taxon>
        <taxon>asterids</taxon>
        <taxon>campanulids</taxon>
        <taxon>Asterales</taxon>
        <taxon>Asteraceae</taxon>
        <taxon>Asteroideae</taxon>
        <taxon>Anthemideae</taxon>
        <taxon>Anthemidinae</taxon>
        <taxon>Tanacetum</taxon>
    </lineage>
</organism>
<name>A0ABQ4XBN8_9ASTR</name>
<evidence type="ECO:0000313" key="2">
    <source>
        <dbReference type="EMBL" id="GJS62232.1"/>
    </source>
</evidence>
<evidence type="ECO:0000313" key="3">
    <source>
        <dbReference type="Proteomes" id="UP001151760"/>
    </source>
</evidence>
<evidence type="ECO:0000256" key="1">
    <source>
        <dbReference type="SAM" id="MobiDB-lite"/>
    </source>
</evidence>
<gene>
    <name evidence="2" type="ORF">Tco_0657016</name>
</gene>
<keyword evidence="3" id="KW-1185">Reference proteome</keyword>
<protein>
    <submittedName>
        <fullName evidence="2">Uncharacterized protein</fullName>
    </submittedName>
</protein>
<reference evidence="2" key="1">
    <citation type="journal article" date="2022" name="Int. J. Mol. Sci.">
        <title>Draft Genome of Tanacetum Coccineum: Genomic Comparison of Closely Related Tanacetum-Family Plants.</title>
        <authorList>
            <person name="Yamashiro T."/>
            <person name="Shiraishi A."/>
            <person name="Nakayama K."/>
            <person name="Satake H."/>
        </authorList>
    </citation>
    <scope>NUCLEOTIDE SEQUENCE</scope>
</reference>
<reference evidence="2" key="2">
    <citation type="submission" date="2022-01" db="EMBL/GenBank/DDBJ databases">
        <authorList>
            <person name="Yamashiro T."/>
            <person name="Shiraishi A."/>
            <person name="Satake H."/>
            <person name="Nakayama K."/>
        </authorList>
    </citation>
    <scope>NUCLEOTIDE SEQUENCE</scope>
</reference>
<proteinExistence type="predicted"/>
<dbReference type="EMBL" id="BQNB010009346">
    <property type="protein sequence ID" value="GJS62232.1"/>
    <property type="molecule type" value="Genomic_DNA"/>
</dbReference>
<sequence length="101" mass="11096">MKNSMKQVVKEARGIKIIKDVSSPAQEAVPALDTQPLDTNAGADDIASDGNVDSYFDARVSNTAEDVLERDLLPFVLGPYYIPYPFDEGSRSESPPYTRDD</sequence>
<feature type="region of interest" description="Disordered" evidence="1">
    <location>
        <begin position="25"/>
        <end position="48"/>
    </location>
</feature>
<accession>A0ABQ4XBN8</accession>